<dbReference type="EnsemblMetazoa" id="RPRC010101-RA">
    <property type="protein sequence ID" value="RPRC010101-PA"/>
    <property type="gene ID" value="RPRC010101"/>
</dbReference>
<dbReference type="VEuPathDB" id="VectorBase:RPRC010101"/>
<dbReference type="Proteomes" id="UP000015103">
    <property type="component" value="Unassembled WGS sequence"/>
</dbReference>
<dbReference type="AlphaFoldDB" id="T1I1D1"/>
<name>T1I1D1_RHOPR</name>
<proteinExistence type="predicted"/>
<accession>T1I1D1</accession>
<dbReference type="InParanoid" id="T1I1D1"/>
<dbReference type="HOGENOM" id="CLU_2115037_0_0_1"/>
<organism evidence="1 2">
    <name type="scientific">Rhodnius prolixus</name>
    <name type="common">Triatomid bug</name>
    <dbReference type="NCBI Taxonomy" id="13249"/>
    <lineage>
        <taxon>Eukaryota</taxon>
        <taxon>Metazoa</taxon>
        <taxon>Ecdysozoa</taxon>
        <taxon>Arthropoda</taxon>
        <taxon>Hexapoda</taxon>
        <taxon>Insecta</taxon>
        <taxon>Pterygota</taxon>
        <taxon>Neoptera</taxon>
        <taxon>Paraneoptera</taxon>
        <taxon>Hemiptera</taxon>
        <taxon>Heteroptera</taxon>
        <taxon>Panheteroptera</taxon>
        <taxon>Cimicomorpha</taxon>
        <taxon>Reduviidae</taxon>
        <taxon>Triatominae</taxon>
        <taxon>Rhodnius</taxon>
    </lineage>
</organism>
<dbReference type="EMBL" id="ACPB03008050">
    <property type="status" value="NOT_ANNOTATED_CDS"/>
    <property type="molecule type" value="Genomic_DNA"/>
</dbReference>
<protein>
    <submittedName>
        <fullName evidence="1">Uncharacterized protein</fullName>
    </submittedName>
</protein>
<evidence type="ECO:0000313" key="1">
    <source>
        <dbReference type="EnsemblMetazoa" id="RPRC010101-PA"/>
    </source>
</evidence>
<dbReference type="EMBL" id="ACPB03008049">
    <property type="status" value="NOT_ANNOTATED_CDS"/>
    <property type="molecule type" value="Genomic_DNA"/>
</dbReference>
<sequence>LLGVISLIIGVAHILKIPNLLDPNPYHPIARSHYIGISIMGTVMSISSILAFLGIYRKIITFTKVVICIVFVYLWISALLDLYFLDYADLFCKNTLLPKKSENEIIVKGKRIIKE</sequence>
<keyword evidence="2" id="KW-1185">Reference proteome</keyword>
<reference evidence="1" key="1">
    <citation type="submission" date="2015-05" db="UniProtKB">
        <authorList>
            <consortium name="EnsemblMetazoa"/>
        </authorList>
    </citation>
    <scope>IDENTIFICATION</scope>
</reference>
<evidence type="ECO:0000313" key="2">
    <source>
        <dbReference type="Proteomes" id="UP000015103"/>
    </source>
</evidence>